<accession>A0A926FI41</accession>
<proteinExistence type="predicted"/>
<comment type="caution">
    <text evidence="2">The sequence shown here is derived from an EMBL/GenBank/DDBJ whole genome shotgun (WGS) entry which is preliminary data.</text>
</comment>
<evidence type="ECO:0000259" key="1">
    <source>
        <dbReference type="Pfam" id="PF01656"/>
    </source>
</evidence>
<dbReference type="InterPro" id="IPR050678">
    <property type="entry name" value="DNA_Partitioning_ATPase"/>
</dbReference>
<gene>
    <name evidence="2" type="ORF">H2136_20400</name>
</gene>
<dbReference type="AlphaFoldDB" id="A0A926FI41"/>
<feature type="domain" description="CobQ/CobB/MinD/ParA nucleotide binding" evidence="1">
    <location>
        <begin position="12"/>
        <end position="60"/>
    </location>
</feature>
<dbReference type="EMBL" id="JACLAN010000014">
    <property type="protein sequence ID" value="MBC8674306.1"/>
    <property type="molecule type" value="Genomic_DNA"/>
</dbReference>
<evidence type="ECO:0000313" key="2">
    <source>
        <dbReference type="EMBL" id="MBC8674306.1"/>
    </source>
</evidence>
<protein>
    <submittedName>
        <fullName evidence="2">ParA family protein</fullName>
    </submittedName>
</protein>
<dbReference type="Gene3D" id="3.40.50.300">
    <property type="entry name" value="P-loop containing nucleotide triphosphate hydrolases"/>
    <property type="match status" value="1"/>
</dbReference>
<dbReference type="PANTHER" id="PTHR13696">
    <property type="entry name" value="P-LOOP CONTAINING NUCLEOSIDE TRIPHOSPHATE HYDROLASE"/>
    <property type="match status" value="1"/>
</dbReference>
<sequence length="90" mass="9750">MQAKLFRSSKVIVIANPKGGVGKTTSTVNLGSIIARKYGCRVCLIDGEKDGSLSNFQFSGTMSRGQLTYSVGSRMTCKSKFRCIAMRMTS</sequence>
<dbReference type="Pfam" id="PF01656">
    <property type="entry name" value="CbiA"/>
    <property type="match status" value="1"/>
</dbReference>
<organism evidence="2">
    <name type="scientific">Aeromonas hydrophila</name>
    <dbReference type="NCBI Taxonomy" id="644"/>
    <lineage>
        <taxon>Bacteria</taxon>
        <taxon>Pseudomonadati</taxon>
        <taxon>Pseudomonadota</taxon>
        <taxon>Gammaproteobacteria</taxon>
        <taxon>Aeromonadales</taxon>
        <taxon>Aeromonadaceae</taxon>
        <taxon>Aeromonas</taxon>
    </lineage>
</organism>
<name>A0A926FI41_AERHY</name>
<dbReference type="InterPro" id="IPR027417">
    <property type="entry name" value="P-loop_NTPase"/>
</dbReference>
<dbReference type="CDD" id="cd02042">
    <property type="entry name" value="ParAB_family"/>
    <property type="match status" value="1"/>
</dbReference>
<dbReference type="PANTHER" id="PTHR13696:SF99">
    <property type="entry name" value="COBYRINIC ACID AC-DIAMIDE SYNTHASE"/>
    <property type="match status" value="1"/>
</dbReference>
<dbReference type="SUPFAM" id="SSF52540">
    <property type="entry name" value="P-loop containing nucleoside triphosphate hydrolases"/>
    <property type="match status" value="1"/>
</dbReference>
<dbReference type="InterPro" id="IPR002586">
    <property type="entry name" value="CobQ/CobB/MinD/ParA_Nub-bd_dom"/>
</dbReference>
<reference evidence="2" key="1">
    <citation type="submission" date="2020-07" db="EMBL/GenBank/DDBJ databases">
        <title>Carbapenem Resistant Aeromonas hydrophila Carrying blacphA7 Isolated from Two Solid Organ Transplant Patients.</title>
        <authorList>
            <person name="Hilt E."/>
            <person name="Fitzwater S.P."/>
            <person name="Ward K."/>
            <person name="De St Maurice A."/>
            <person name="Chandrasekaran S."/>
            <person name="Garner O.B."/>
            <person name="Yang S."/>
        </authorList>
    </citation>
    <scope>NUCLEOTIDE SEQUENCE</scope>
    <source>
        <strain evidence="2">B-1</strain>
    </source>
</reference>